<name>H3C9F9_TETNG</name>
<dbReference type="InterPro" id="IPR011496">
    <property type="entry name" value="O-GlcNAcase_cat"/>
</dbReference>
<dbReference type="PANTHER" id="PTHR13170">
    <property type="entry name" value="O-GLCNACASE"/>
    <property type="match status" value="1"/>
</dbReference>
<dbReference type="GO" id="GO:0009100">
    <property type="term" value="P:glycoprotein metabolic process"/>
    <property type="evidence" value="ECO:0007669"/>
    <property type="project" value="TreeGrafter"/>
</dbReference>
<evidence type="ECO:0000256" key="1">
    <source>
        <dbReference type="SAM" id="MobiDB-lite"/>
    </source>
</evidence>
<feature type="compositionally biased region" description="Basic and acidic residues" evidence="1">
    <location>
        <begin position="146"/>
        <end position="161"/>
    </location>
</feature>
<dbReference type="InterPro" id="IPR017853">
    <property type="entry name" value="GH"/>
</dbReference>
<dbReference type="InterPro" id="IPR051822">
    <property type="entry name" value="Glycosyl_Hydrolase_84"/>
</dbReference>
<reference evidence="4" key="1">
    <citation type="journal article" date="2004" name="Nature">
        <title>Genome duplication in the teleost fish Tetraodon nigroviridis reveals the early vertebrate proto-karyotype.</title>
        <authorList>
            <person name="Jaillon O."/>
            <person name="Aury J.-M."/>
            <person name="Brunet F."/>
            <person name="Petit J.-L."/>
            <person name="Stange-Thomann N."/>
            <person name="Mauceli E."/>
            <person name="Bouneau L."/>
            <person name="Fischer C."/>
            <person name="Ozouf-Costaz C."/>
            <person name="Bernot A."/>
            <person name="Nicaud S."/>
            <person name="Jaffe D."/>
            <person name="Fisher S."/>
            <person name="Lutfalla G."/>
            <person name="Dossat C."/>
            <person name="Segurens B."/>
            <person name="Dasilva C."/>
            <person name="Salanoubat M."/>
            <person name="Levy M."/>
            <person name="Boudet N."/>
            <person name="Castellano S."/>
            <person name="Anthouard V."/>
            <person name="Jubin C."/>
            <person name="Castelli V."/>
            <person name="Katinka M."/>
            <person name="Vacherie B."/>
            <person name="Biemont C."/>
            <person name="Skalli Z."/>
            <person name="Cattolico L."/>
            <person name="Poulain J."/>
            <person name="De Berardinis V."/>
            <person name="Cruaud C."/>
            <person name="Duprat S."/>
            <person name="Brottier P."/>
            <person name="Coutanceau J.-P."/>
            <person name="Gouzy J."/>
            <person name="Parra G."/>
            <person name="Lardier G."/>
            <person name="Chapple C."/>
            <person name="McKernan K.J."/>
            <person name="McEwan P."/>
            <person name="Bosak S."/>
            <person name="Kellis M."/>
            <person name="Volff J.-N."/>
            <person name="Guigo R."/>
            <person name="Zody M.C."/>
            <person name="Mesirov J."/>
            <person name="Lindblad-Toh K."/>
            <person name="Birren B."/>
            <person name="Nusbaum C."/>
            <person name="Kahn D."/>
            <person name="Robinson-Rechavi M."/>
            <person name="Laudet V."/>
            <person name="Schachter V."/>
            <person name="Quetier F."/>
            <person name="Saurin W."/>
            <person name="Scarpelli C."/>
            <person name="Wincker P."/>
            <person name="Lander E.S."/>
            <person name="Weissenbach J."/>
            <person name="Roest Crollius H."/>
        </authorList>
    </citation>
    <scope>NUCLEOTIDE SEQUENCE [LARGE SCALE GENOMIC DNA]</scope>
</reference>
<proteinExistence type="predicted"/>
<dbReference type="Gene3D" id="3.20.20.80">
    <property type="entry name" value="Glycosidases"/>
    <property type="match status" value="1"/>
</dbReference>
<sequence>MTFSSPREVSALKRKLEQVKQLGCRSFSLLFDDIEREMCPADKRAFGSFAHAQVAVATPCTNTWGNPHLPLLSYRLLCCLLLAQRVPVGLPADPGRGSSCLGWTSCGPVPKWCPTRSLAPVNPCAHGARARVCLKRSRPSVSGPSHRVDLQAERRPHQPQL</sequence>
<keyword evidence="4" id="KW-1185">Reference proteome</keyword>
<organism evidence="3 4">
    <name type="scientific">Tetraodon nigroviridis</name>
    <name type="common">Spotted green pufferfish</name>
    <name type="synonym">Chelonodon nigroviridis</name>
    <dbReference type="NCBI Taxonomy" id="99883"/>
    <lineage>
        <taxon>Eukaryota</taxon>
        <taxon>Metazoa</taxon>
        <taxon>Chordata</taxon>
        <taxon>Craniata</taxon>
        <taxon>Vertebrata</taxon>
        <taxon>Euteleostomi</taxon>
        <taxon>Actinopterygii</taxon>
        <taxon>Neopterygii</taxon>
        <taxon>Teleostei</taxon>
        <taxon>Neoteleostei</taxon>
        <taxon>Acanthomorphata</taxon>
        <taxon>Eupercaria</taxon>
        <taxon>Tetraodontiformes</taxon>
        <taxon>Tetradontoidea</taxon>
        <taxon>Tetraodontidae</taxon>
        <taxon>Tetraodon</taxon>
    </lineage>
</organism>
<dbReference type="Proteomes" id="UP000007303">
    <property type="component" value="Unassembled WGS sequence"/>
</dbReference>
<evidence type="ECO:0000313" key="3">
    <source>
        <dbReference type="Ensembl" id="ENSTNIP00000004881.1"/>
    </source>
</evidence>
<dbReference type="InParanoid" id="H3C9F9"/>
<reference evidence="3" key="2">
    <citation type="submission" date="2025-08" db="UniProtKB">
        <authorList>
            <consortium name="Ensembl"/>
        </authorList>
    </citation>
    <scope>IDENTIFICATION</scope>
</reference>
<dbReference type="HOGENOM" id="CLU_1643194_0_0_1"/>
<evidence type="ECO:0000313" key="4">
    <source>
        <dbReference type="Proteomes" id="UP000007303"/>
    </source>
</evidence>
<dbReference type="GO" id="GO:0016231">
    <property type="term" value="F:beta-N-acetylglucosaminidase activity"/>
    <property type="evidence" value="ECO:0007669"/>
    <property type="project" value="TreeGrafter"/>
</dbReference>
<feature type="region of interest" description="Disordered" evidence="1">
    <location>
        <begin position="137"/>
        <end position="161"/>
    </location>
</feature>
<dbReference type="GeneTree" id="ENSGT00390000007726"/>
<accession>H3C9F9</accession>
<evidence type="ECO:0000259" key="2">
    <source>
        <dbReference type="PROSITE" id="PS52009"/>
    </source>
</evidence>
<dbReference type="PANTHER" id="PTHR13170:SF19">
    <property type="entry name" value="O-GLCNACASE-LIKE"/>
    <property type="match status" value="1"/>
</dbReference>
<dbReference type="PROSITE" id="PS52009">
    <property type="entry name" value="GH84"/>
    <property type="match status" value="1"/>
</dbReference>
<dbReference type="Pfam" id="PF07555">
    <property type="entry name" value="NAGidase"/>
    <property type="match status" value="1"/>
</dbReference>
<dbReference type="Ensembl" id="ENSTNIT00000005027.1">
    <property type="protein sequence ID" value="ENSTNIP00000004881.1"/>
    <property type="gene ID" value="ENSTNIG00000002380.1"/>
</dbReference>
<feature type="domain" description="GH84" evidence="2">
    <location>
        <begin position="1"/>
        <end position="161"/>
    </location>
</feature>
<protein>
    <recommendedName>
        <fullName evidence="2">GH84 domain-containing protein</fullName>
    </recommendedName>
</protein>
<reference evidence="3" key="3">
    <citation type="submission" date="2025-09" db="UniProtKB">
        <authorList>
            <consortium name="Ensembl"/>
        </authorList>
    </citation>
    <scope>IDENTIFICATION</scope>
</reference>
<dbReference type="SUPFAM" id="SSF51445">
    <property type="entry name" value="(Trans)glycosidases"/>
    <property type="match status" value="1"/>
</dbReference>
<dbReference type="AlphaFoldDB" id="H3C9F9"/>